<gene>
    <name evidence="2" type="ORF">PCOR1329_LOCUS4661</name>
</gene>
<proteinExistence type="predicted"/>
<evidence type="ECO:0000256" key="1">
    <source>
        <dbReference type="SAM" id="MobiDB-lite"/>
    </source>
</evidence>
<accession>A0ABN9PPG4</accession>
<evidence type="ECO:0000313" key="3">
    <source>
        <dbReference type="Proteomes" id="UP001189429"/>
    </source>
</evidence>
<feature type="region of interest" description="Disordered" evidence="1">
    <location>
        <begin position="217"/>
        <end position="312"/>
    </location>
</feature>
<evidence type="ECO:0000313" key="2">
    <source>
        <dbReference type="EMBL" id="CAK0794794.1"/>
    </source>
</evidence>
<comment type="caution">
    <text evidence="2">The sequence shown here is derived from an EMBL/GenBank/DDBJ whole genome shotgun (WGS) entry which is preliminary data.</text>
</comment>
<feature type="compositionally biased region" description="Basic and acidic residues" evidence="1">
    <location>
        <begin position="113"/>
        <end position="130"/>
    </location>
</feature>
<feature type="compositionally biased region" description="Low complexity" evidence="1">
    <location>
        <begin position="218"/>
        <end position="273"/>
    </location>
</feature>
<organism evidence="2 3">
    <name type="scientific">Prorocentrum cordatum</name>
    <dbReference type="NCBI Taxonomy" id="2364126"/>
    <lineage>
        <taxon>Eukaryota</taxon>
        <taxon>Sar</taxon>
        <taxon>Alveolata</taxon>
        <taxon>Dinophyceae</taxon>
        <taxon>Prorocentrales</taxon>
        <taxon>Prorocentraceae</taxon>
        <taxon>Prorocentrum</taxon>
    </lineage>
</organism>
<feature type="compositionally biased region" description="Basic residues" evidence="1">
    <location>
        <begin position="278"/>
        <end position="287"/>
    </location>
</feature>
<sequence>MDKLAEKAAHDHDIGDAQMSCYDWVNATAALVRRRIAAATVDAIDRRQTEDYESSTHNQPDGSDGHSAGMPSDDAQDETPAPPPAPATAEESDEKRRRRWAQRLLSAATSHQRIGEQQHDADQHHVQDPRHQHHRDQHADNSTTDQHDEQRRTAPTQQDDAVARRSADASWDEIPPRPRAARAGRPRGAAAAEKSAIAAAWVSVLLVPSDPLRIKQSPAPGGRAAGAARAPRARAAAGASRAPRGRLAGASRGLPRARPAAGPRAPRALAGSAEWRRVSVRRPRARGRGADLAPKLLQGEGPSGAERGRPAPSMAAPAALLARRLPAGAAAAAAAAAAAPPARGAELEEHTPALLQSTSPETWRPRLAAAQLLLQDLARVREAREHAGALAALLEHLWDEVRAAGLPAARAELLLHRLAEDYGHGTLRSEHVRRLRSLLGELGIGSVLDPLAHTGLHAARLAAAGLRVEAADASPAAACWWHVAERPGASTEWQRYGDGWALLLSWLPHWNALGEELLRGFRGRVLVVLGDEEWTGTDAFRDLLRRDWELAAMWHTDSPWPRVDERIRVYVRK</sequence>
<keyword evidence="3" id="KW-1185">Reference proteome</keyword>
<feature type="region of interest" description="Disordered" evidence="1">
    <location>
        <begin position="47"/>
        <end position="188"/>
    </location>
</feature>
<dbReference type="Proteomes" id="UP001189429">
    <property type="component" value="Unassembled WGS sequence"/>
</dbReference>
<dbReference type="EMBL" id="CAUYUJ010001212">
    <property type="protein sequence ID" value="CAK0794794.1"/>
    <property type="molecule type" value="Genomic_DNA"/>
</dbReference>
<protein>
    <submittedName>
        <fullName evidence="2">Uncharacterized protein</fullName>
    </submittedName>
</protein>
<reference evidence="2" key="1">
    <citation type="submission" date="2023-10" db="EMBL/GenBank/DDBJ databases">
        <authorList>
            <person name="Chen Y."/>
            <person name="Shah S."/>
            <person name="Dougan E. K."/>
            <person name="Thang M."/>
            <person name="Chan C."/>
        </authorList>
    </citation>
    <scope>NUCLEOTIDE SEQUENCE [LARGE SCALE GENOMIC DNA]</scope>
</reference>
<name>A0ABN9PPG4_9DINO</name>